<keyword evidence="3" id="KW-1185">Reference proteome</keyword>
<evidence type="ECO:0000313" key="2">
    <source>
        <dbReference type="EMBL" id="VEL25008.1"/>
    </source>
</evidence>
<protein>
    <submittedName>
        <fullName evidence="2">Uncharacterized protein</fullName>
    </submittedName>
</protein>
<dbReference type="AlphaFoldDB" id="A0A448X0X8"/>
<dbReference type="Proteomes" id="UP000784294">
    <property type="component" value="Unassembled WGS sequence"/>
</dbReference>
<comment type="caution">
    <text evidence="2">The sequence shown here is derived from an EMBL/GenBank/DDBJ whole genome shotgun (WGS) entry which is preliminary data.</text>
</comment>
<evidence type="ECO:0000313" key="3">
    <source>
        <dbReference type="Proteomes" id="UP000784294"/>
    </source>
</evidence>
<organism evidence="2 3">
    <name type="scientific">Protopolystoma xenopodis</name>
    <dbReference type="NCBI Taxonomy" id="117903"/>
    <lineage>
        <taxon>Eukaryota</taxon>
        <taxon>Metazoa</taxon>
        <taxon>Spiralia</taxon>
        <taxon>Lophotrochozoa</taxon>
        <taxon>Platyhelminthes</taxon>
        <taxon>Monogenea</taxon>
        <taxon>Polyopisthocotylea</taxon>
        <taxon>Polystomatidea</taxon>
        <taxon>Polystomatidae</taxon>
        <taxon>Protopolystoma</taxon>
    </lineage>
</organism>
<dbReference type="EMBL" id="CAAALY010071115">
    <property type="protein sequence ID" value="VEL25008.1"/>
    <property type="molecule type" value="Genomic_DNA"/>
</dbReference>
<sequence length="89" mass="8822">MSSSSQIGLFTFAAPAVKPNFGASISSNQVIVPNLGANTPHSGLAADTPVSLDQRQSGSTNYGALIGGSSATAASSNQTMATPSVEEPP</sequence>
<name>A0A448X0X8_9PLAT</name>
<feature type="compositionally biased region" description="Polar residues" evidence="1">
    <location>
        <begin position="69"/>
        <end position="82"/>
    </location>
</feature>
<gene>
    <name evidence="2" type="ORF">PXEA_LOCUS18448</name>
</gene>
<proteinExistence type="predicted"/>
<feature type="region of interest" description="Disordered" evidence="1">
    <location>
        <begin position="68"/>
        <end position="89"/>
    </location>
</feature>
<accession>A0A448X0X8</accession>
<evidence type="ECO:0000256" key="1">
    <source>
        <dbReference type="SAM" id="MobiDB-lite"/>
    </source>
</evidence>
<reference evidence="2" key="1">
    <citation type="submission" date="2018-11" db="EMBL/GenBank/DDBJ databases">
        <authorList>
            <consortium name="Pathogen Informatics"/>
        </authorList>
    </citation>
    <scope>NUCLEOTIDE SEQUENCE</scope>
</reference>